<name>X6NYP2_RETFI</name>
<reference evidence="1 2" key="1">
    <citation type="journal article" date="2013" name="Curr. Biol.">
        <title>The Genome of the Foraminiferan Reticulomyxa filosa.</title>
        <authorList>
            <person name="Glockner G."/>
            <person name="Hulsmann N."/>
            <person name="Schleicher M."/>
            <person name="Noegel A.A."/>
            <person name="Eichinger L."/>
            <person name="Gallinger C."/>
            <person name="Pawlowski J."/>
            <person name="Sierra R."/>
            <person name="Euteneuer U."/>
            <person name="Pillet L."/>
            <person name="Moustafa A."/>
            <person name="Platzer M."/>
            <person name="Groth M."/>
            <person name="Szafranski K."/>
            <person name="Schliwa M."/>
        </authorList>
    </citation>
    <scope>NUCLEOTIDE SEQUENCE [LARGE SCALE GENOMIC DNA]</scope>
</reference>
<dbReference type="Proteomes" id="UP000023152">
    <property type="component" value="Unassembled WGS sequence"/>
</dbReference>
<dbReference type="EMBL" id="ASPP01005125">
    <property type="protein sequence ID" value="ETO31111.1"/>
    <property type="molecule type" value="Genomic_DNA"/>
</dbReference>
<protein>
    <submittedName>
        <fullName evidence="1">Uncharacterized protein</fullName>
    </submittedName>
</protein>
<gene>
    <name evidence="1" type="ORF">RFI_06008</name>
</gene>
<organism evidence="1 2">
    <name type="scientific">Reticulomyxa filosa</name>
    <dbReference type="NCBI Taxonomy" id="46433"/>
    <lineage>
        <taxon>Eukaryota</taxon>
        <taxon>Sar</taxon>
        <taxon>Rhizaria</taxon>
        <taxon>Retaria</taxon>
        <taxon>Foraminifera</taxon>
        <taxon>Monothalamids</taxon>
        <taxon>Reticulomyxidae</taxon>
        <taxon>Reticulomyxa</taxon>
    </lineage>
</organism>
<proteinExistence type="predicted"/>
<comment type="caution">
    <text evidence="1">The sequence shown here is derived from an EMBL/GenBank/DDBJ whole genome shotgun (WGS) entry which is preliminary data.</text>
</comment>
<keyword evidence="2" id="KW-1185">Reference proteome</keyword>
<accession>X6NYP2</accession>
<evidence type="ECO:0000313" key="2">
    <source>
        <dbReference type="Proteomes" id="UP000023152"/>
    </source>
</evidence>
<dbReference type="AlphaFoldDB" id="X6NYP2"/>
<sequence length="129" mass="15370">MINYKKVKINYFSIIIENNNKKKCCYLSGHFSHFSAVDFLDNLRIKKLLSIALKIEKETNDERQKNKKSGTRPFLRKHKFHHNFAFSKKINYIELFCIKFMSNQNRPNNQLKNVVTRGSAVPFFLFLHL</sequence>
<evidence type="ECO:0000313" key="1">
    <source>
        <dbReference type="EMBL" id="ETO31111.1"/>
    </source>
</evidence>